<proteinExistence type="predicted"/>
<keyword evidence="8" id="KW-1185">Reference proteome</keyword>
<feature type="compositionally biased region" description="Gly residues" evidence="4">
    <location>
        <begin position="196"/>
        <end position="206"/>
    </location>
</feature>
<dbReference type="InterPro" id="IPR001878">
    <property type="entry name" value="Znf_CCHC"/>
</dbReference>
<name>A0A7J8MV61_9ROSI</name>
<dbReference type="Proteomes" id="UP000593572">
    <property type="component" value="Unassembled WGS sequence"/>
</dbReference>
<dbReference type="PROSITE" id="PS50102">
    <property type="entry name" value="RRM"/>
    <property type="match status" value="1"/>
</dbReference>
<dbReference type="PANTHER" id="PTHR48028:SF2">
    <property type="entry name" value="GLYCINE-RICH RNA-BINDING PROTEIN RZ1A"/>
    <property type="match status" value="1"/>
</dbReference>
<dbReference type="InterPro" id="IPR036875">
    <property type="entry name" value="Znf_CCHC_sf"/>
</dbReference>
<evidence type="ECO:0000259" key="5">
    <source>
        <dbReference type="PROSITE" id="PS50102"/>
    </source>
</evidence>
<dbReference type="GO" id="GO:0008270">
    <property type="term" value="F:zinc ion binding"/>
    <property type="evidence" value="ECO:0007669"/>
    <property type="project" value="UniProtKB-KW"/>
</dbReference>
<dbReference type="AlphaFoldDB" id="A0A7J8MV61"/>
<feature type="domain" description="CCHC-type" evidence="6">
    <location>
        <begin position="172"/>
        <end position="187"/>
    </location>
</feature>
<feature type="compositionally biased region" description="Basic and acidic residues" evidence="4">
    <location>
        <begin position="238"/>
        <end position="251"/>
    </location>
</feature>
<evidence type="ECO:0000259" key="6">
    <source>
        <dbReference type="PROSITE" id="PS50158"/>
    </source>
</evidence>
<dbReference type="Gene3D" id="3.30.70.330">
    <property type="match status" value="1"/>
</dbReference>
<dbReference type="SUPFAM" id="SSF54928">
    <property type="entry name" value="RNA-binding domain, RBD"/>
    <property type="match status" value="1"/>
</dbReference>
<feature type="region of interest" description="Disordered" evidence="4">
    <location>
        <begin position="196"/>
        <end position="257"/>
    </location>
</feature>
<dbReference type="InterPro" id="IPR012677">
    <property type="entry name" value="Nucleotide-bd_a/b_plait_sf"/>
</dbReference>
<evidence type="ECO:0000256" key="1">
    <source>
        <dbReference type="ARBA" id="ARBA00022884"/>
    </source>
</evidence>
<protein>
    <recommendedName>
        <fullName evidence="9">Glycine-rich RNA-binding protein RZ1A</fullName>
    </recommendedName>
</protein>
<dbReference type="EMBL" id="JABEZX010000010">
    <property type="protein sequence ID" value="MBA0568536.1"/>
    <property type="molecule type" value="Genomic_DNA"/>
</dbReference>
<dbReference type="PANTHER" id="PTHR48028">
    <property type="entry name" value="GLYCINE-RICH RNA-BINDING PROTEIN RZ1A"/>
    <property type="match status" value="1"/>
</dbReference>
<keyword evidence="2" id="KW-0479">Metal-binding</keyword>
<accession>A0A7J8MV61</accession>
<feature type="compositionally biased region" description="Basic and acidic residues" evidence="4">
    <location>
        <begin position="211"/>
        <end position="227"/>
    </location>
</feature>
<sequence length="257" mass="27555">PNNNATSAIQTQATPGAVNTLAIRPTHEVPSYSMSEDVEYRCFIGNLSWATTDRGLKDAFEKFGNLLDAKLNDQIAVTENFHLIKVAVDKFSGRSRGFGFVSFDDKAAMEEAIEGMNGMDLDGRNITVDKAKPHQGSGRESDGDRSRDHGRDHDRDRNWGYDSGRGSHGGECFKCGKPGHFARDCPSGGGKYGGRVDRYGGGGGSSSGRYGPDRNGDRFGGRSRDAGSRGGAGAGGDRYNHDRSGPYERHGTGGPRS</sequence>
<evidence type="ECO:0008006" key="9">
    <source>
        <dbReference type="Google" id="ProtNLM"/>
    </source>
</evidence>
<keyword evidence="2" id="KW-0862">Zinc</keyword>
<evidence type="ECO:0000313" key="8">
    <source>
        <dbReference type="Proteomes" id="UP000593572"/>
    </source>
</evidence>
<evidence type="ECO:0000256" key="4">
    <source>
        <dbReference type="SAM" id="MobiDB-lite"/>
    </source>
</evidence>
<dbReference type="InterPro" id="IPR035979">
    <property type="entry name" value="RBD_domain_sf"/>
</dbReference>
<dbReference type="SUPFAM" id="SSF57756">
    <property type="entry name" value="Retrovirus zinc finger-like domains"/>
    <property type="match status" value="1"/>
</dbReference>
<dbReference type="InterPro" id="IPR051106">
    <property type="entry name" value="RNA-bind/splicing_reg"/>
</dbReference>
<dbReference type="PROSITE" id="PS50158">
    <property type="entry name" value="ZF_CCHC"/>
    <property type="match status" value="1"/>
</dbReference>
<comment type="caution">
    <text evidence="7">The sequence shown here is derived from an EMBL/GenBank/DDBJ whole genome shotgun (WGS) entry which is preliminary data.</text>
</comment>
<feature type="compositionally biased region" description="Basic and acidic residues" evidence="4">
    <location>
        <begin position="121"/>
        <end position="159"/>
    </location>
</feature>
<dbReference type="GO" id="GO:0003723">
    <property type="term" value="F:RNA binding"/>
    <property type="evidence" value="ECO:0007669"/>
    <property type="project" value="UniProtKB-UniRule"/>
</dbReference>
<dbReference type="Pfam" id="PF00076">
    <property type="entry name" value="RRM_1"/>
    <property type="match status" value="2"/>
</dbReference>
<feature type="non-terminal residue" evidence="7">
    <location>
        <position position="257"/>
    </location>
</feature>
<dbReference type="InterPro" id="IPR000504">
    <property type="entry name" value="RRM_dom"/>
</dbReference>
<evidence type="ECO:0000256" key="2">
    <source>
        <dbReference type="PROSITE-ProRule" id="PRU00047"/>
    </source>
</evidence>
<dbReference type="Gene3D" id="4.10.60.10">
    <property type="entry name" value="Zinc finger, CCHC-type"/>
    <property type="match status" value="1"/>
</dbReference>
<feature type="region of interest" description="Disordered" evidence="4">
    <location>
        <begin position="119"/>
        <end position="163"/>
    </location>
</feature>
<gene>
    <name evidence="7" type="ORF">Golob_006028</name>
</gene>
<dbReference type="SMART" id="SM00343">
    <property type="entry name" value="ZnF_C2HC"/>
    <property type="match status" value="1"/>
</dbReference>
<keyword evidence="1 3" id="KW-0694">RNA-binding</keyword>
<evidence type="ECO:0000256" key="3">
    <source>
        <dbReference type="PROSITE-ProRule" id="PRU00176"/>
    </source>
</evidence>
<evidence type="ECO:0000313" key="7">
    <source>
        <dbReference type="EMBL" id="MBA0568536.1"/>
    </source>
</evidence>
<feature type="domain" description="RRM" evidence="5">
    <location>
        <begin position="40"/>
        <end position="133"/>
    </location>
</feature>
<dbReference type="SMART" id="SM00360">
    <property type="entry name" value="RRM"/>
    <property type="match status" value="1"/>
</dbReference>
<reference evidence="7 8" key="1">
    <citation type="journal article" date="2019" name="Genome Biol. Evol.">
        <title>Insights into the evolution of the New World diploid cottons (Gossypium, subgenus Houzingenia) based on genome sequencing.</title>
        <authorList>
            <person name="Grover C.E."/>
            <person name="Arick M.A. 2nd"/>
            <person name="Thrash A."/>
            <person name="Conover J.L."/>
            <person name="Sanders W.S."/>
            <person name="Peterson D.G."/>
            <person name="Frelichowski J.E."/>
            <person name="Scheffler J.A."/>
            <person name="Scheffler B.E."/>
            <person name="Wendel J.F."/>
        </authorList>
    </citation>
    <scope>NUCLEOTIDE SEQUENCE [LARGE SCALE GENOMIC DNA]</scope>
    <source>
        <strain evidence="7">157</strain>
        <tissue evidence="7">Leaf</tissue>
    </source>
</reference>
<keyword evidence="2" id="KW-0863">Zinc-finger</keyword>
<organism evidence="7 8">
    <name type="scientific">Gossypium lobatum</name>
    <dbReference type="NCBI Taxonomy" id="34289"/>
    <lineage>
        <taxon>Eukaryota</taxon>
        <taxon>Viridiplantae</taxon>
        <taxon>Streptophyta</taxon>
        <taxon>Embryophyta</taxon>
        <taxon>Tracheophyta</taxon>
        <taxon>Spermatophyta</taxon>
        <taxon>Magnoliopsida</taxon>
        <taxon>eudicotyledons</taxon>
        <taxon>Gunneridae</taxon>
        <taxon>Pentapetalae</taxon>
        <taxon>rosids</taxon>
        <taxon>malvids</taxon>
        <taxon>Malvales</taxon>
        <taxon>Malvaceae</taxon>
        <taxon>Malvoideae</taxon>
        <taxon>Gossypium</taxon>
    </lineage>
</organism>
<dbReference type="Pfam" id="PF00098">
    <property type="entry name" value="zf-CCHC"/>
    <property type="match status" value="1"/>
</dbReference>